<evidence type="ECO:0000256" key="6">
    <source>
        <dbReference type="ARBA" id="ARBA00022807"/>
    </source>
</evidence>
<feature type="compositionally biased region" description="Pro residues" evidence="8">
    <location>
        <begin position="870"/>
        <end position="880"/>
    </location>
</feature>
<accession>A0A8X6QLP5</accession>
<dbReference type="Pfam" id="PF14533">
    <property type="entry name" value="USP7_C2"/>
    <property type="match status" value="1"/>
</dbReference>
<feature type="compositionally biased region" description="Polar residues" evidence="8">
    <location>
        <begin position="116"/>
        <end position="127"/>
    </location>
</feature>
<evidence type="ECO:0000256" key="4">
    <source>
        <dbReference type="ARBA" id="ARBA00022786"/>
    </source>
</evidence>
<dbReference type="GO" id="GO:0006508">
    <property type="term" value="P:proteolysis"/>
    <property type="evidence" value="ECO:0007669"/>
    <property type="project" value="UniProtKB-KW"/>
</dbReference>
<dbReference type="InterPro" id="IPR028889">
    <property type="entry name" value="USP"/>
</dbReference>
<feature type="region of interest" description="Disordered" evidence="8">
    <location>
        <begin position="107"/>
        <end position="127"/>
    </location>
</feature>
<dbReference type="OrthoDB" id="265776at2759"/>
<dbReference type="PROSITE" id="PS00973">
    <property type="entry name" value="USP_2"/>
    <property type="match status" value="1"/>
</dbReference>
<sequence>MSKTQYAECSRSVSDGDLASVEKKKAKEFAFSENTDKQVFFTLPRWMSVRRKRNKIKYVKVDVPFNSYDEKEKSKYNYLESKSSHKEKHPEKSNFIRKLFRSNSFFSNSSSKNHNKTQSKVPTSPTLFSSNSDVRSSSAINFHSFDCQEYFKDKIPAVCGLKNHGNTCFMNSVIQCLSNTDMFAEYFVVDHFKIDLLRRNKSHSKRYGTRGEVTEQLGALLKSLWSCQYYANISNKFKHSVAKYGSQYDGNDQHDAQEFLLWLLDKVHEDLNTAPKEKYKKTKGNLGRSDEEIAAEMLANHLRCNSSFIHDLFQGQFRSSLCCLGCGRFSNTFDPYLCVSLPIPCSHSIPVFLHIVFLDEKVKMTKVGVLVDAQANVYDLREKLNMSFKTSKDNLLILEIINGKFQRTFCDTDIVSDFKDSKNLFAIEVPSRNNVSMESEKISLVIINKIEYEAGYEMFWRPFVLDMTREVSYIELQKEIFDALSYPFKNIFDLDLKNCFSLSIDDGEPINETICSSVDMPLYMPAIDKALMLCLEGIPHVKLSIVWNKVSKDIFPTELNFIELHSSIENVINSRKQSDEITLHECFDLYFNEERLESEDAWVCAYCHHRLPCVKSLSLWTIPDVFIVHLKRFRQSSTQRVKIMTSVKFPLSGLDMNPYVAARNQNMQQIHNSSLTSLTFWSPWKRPRYRPYSRYEDNIYELYAVSNHHGSMQGGHYTAYCRNPVNGHWYHYDDTKVQEVPVNEVISADAYILFYQRSTSTLHSCASSSSSGYSSASSTYSVGPEHWAFHMASFFRDIPLTSKSQDSLYDAGKTASLDRRTTSLHRPFDRSLKAYSTLCPPVIDRINTTKLDLTESNICYKELKPEPKTEIPPPPPPPPAKHYWTVTSV</sequence>
<dbReference type="PROSITE" id="PS00972">
    <property type="entry name" value="USP_1"/>
    <property type="match status" value="1"/>
</dbReference>
<keyword evidence="5 7" id="KW-0378">Hydrolase</keyword>
<protein>
    <recommendedName>
        <fullName evidence="7">Ubiquitin carboxyl-terminal hydrolase</fullName>
        <ecNumber evidence="7">3.4.19.12</ecNumber>
    </recommendedName>
</protein>
<dbReference type="GO" id="GO:0004843">
    <property type="term" value="F:cysteine-type deubiquitinase activity"/>
    <property type="evidence" value="ECO:0007669"/>
    <property type="project" value="UniProtKB-UniRule"/>
</dbReference>
<keyword evidence="3 7" id="KW-0645">Protease</keyword>
<dbReference type="InterPro" id="IPR038765">
    <property type="entry name" value="Papain-like_cys_pep_sf"/>
</dbReference>
<dbReference type="InterPro" id="IPR001394">
    <property type="entry name" value="Peptidase_C19_UCH"/>
</dbReference>
<keyword evidence="6 7" id="KW-0788">Thiol protease</keyword>
<dbReference type="CDD" id="cd02674">
    <property type="entry name" value="Peptidase_C19R"/>
    <property type="match status" value="1"/>
</dbReference>
<dbReference type="EMBL" id="BMAW01083363">
    <property type="protein sequence ID" value="GFU33476.1"/>
    <property type="molecule type" value="Genomic_DNA"/>
</dbReference>
<evidence type="ECO:0000256" key="3">
    <source>
        <dbReference type="ARBA" id="ARBA00022670"/>
    </source>
</evidence>
<proteinExistence type="inferred from homology"/>
<name>A0A8X6QLP5_NEPPI</name>
<dbReference type="Gene3D" id="3.90.70.10">
    <property type="entry name" value="Cysteine proteinases"/>
    <property type="match status" value="2"/>
</dbReference>
<evidence type="ECO:0000256" key="5">
    <source>
        <dbReference type="ARBA" id="ARBA00022801"/>
    </source>
</evidence>
<keyword evidence="11" id="KW-1185">Reference proteome</keyword>
<dbReference type="InterPro" id="IPR029346">
    <property type="entry name" value="USP_C"/>
</dbReference>
<dbReference type="Proteomes" id="UP000887013">
    <property type="component" value="Unassembled WGS sequence"/>
</dbReference>
<feature type="domain" description="USP" evidence="9">
    <location>
        <begin position="159"/>
        <end position="758"/>
    </location>
</feature>
<dbReference type="PANTHER" id="PTHR21646">
    <property type="entry name" value="UBIQUITIN CARBOXYL-TERMINAL HYDROLASE"/>
    <property type="match status" value="1"/>
</dbReference>
<evidence type="ECO:0000256" key="1">
    <source>
        <dbReference type="ARBA" id="ARBA00000707"/>
    </source>
</evidence>
<organism evidence="10 11">
    <name type="scientific">Nephila pilipes</name>
    <name type="common">Giant wood spider</name>
    <name type="synonym">Nephila maculata</name>
    <dbReference type="NCBI Taxonomy" id="299642"/>
    <lineage>
        <taxon>Eukaryota</taxon>
        <taxon>Metazoa</taxon>
        <taxon>Ecdysozoa</taxon>
        <taxon>Arthropoda</taxon>
        <taxon>Chelicerata</taxon>
        <taxon>Arachnida</taxon>
        <taxon>Araneae</taxon>
        <taxon>Araneomorphae</taxon>
        <taxon>Entelegynae</taxon>
        <taxon>Araneoidea</taxon>
        <taxon>Nephilidae</taxon>
        <taxon>Nephila</taxon>
    </lineage>
</organism>
<comment type="similarity">
    <text evidence="2 7">Belongs to the peptidase C19 family.</text>
</comment>
<reference evidence="10" key="1">
    <citation type="submission" date="2020-08" db="EMBL/GenBank/DDBJ databases">
        <title>Multicomponent nature underlies the extraordinary mechanical properties of spider dragline silk.</title>
        <authorList>
            <person name="Kono N."/>
            <person name="Nakamura H."/>
            <person name="Mori M."/>
            <person name="Yoshida Y."/>
            <person name="Ohtoshi R."/>
            <person name="Malay A.D."/>
            <person name="Moran D.A.P."/>
            <person name="Tomita M."/>
            <person name="Numata K."/>
            <person name="Arakawa K."/>
        </authorList>
    </citation>
    <scope>NUCLEOTIDE SEQUENCE</scope>
</reference>
<comment type="caution">
    <text evidence="10">The sequence shown here is derived from an EMBL/GenBank/DDBJ whole genome shotgun (WGS) entry which is preliminary data.</text>
</comment>
<dbReference type="GO" id="GO:0016579">
    <property type="term" value="P:protein deubiquitination"/>
    <property type="evidence" value="ECO:0007669"/>
    <property type="project" value="InterPro"/>
</dbReference>
<evidence type="ECO:0000259" key="9">
    <source>
        <dbReference type="PROSITE" id="PS50235"/>
    </source>
</evidence>
<dbReference type="AlphaFoldDB" id="A0A8X6QLP5"/>
<dbReference type="SUPFAM" id="SSF54001">
    <property type="entry name" value="Cysteine proteinases"/>
    <property type="match status" value="1"/>
</dbReference>
<dbReference type="PANTHER" id="PTHR21646:SF14">
    <property type="entry name" value="FI05488P"/>
    <property type="match status" value="1"/>
</dbReference>
<evidence type="ECO:0000256" key="8">
    <source>
        <dbReference type="SAM" id="MobiDB-lite"/>
    </source>
</evidence>
<evidence type="ECO:0000313" key="10">
    <source>
        <dbReference type="EMBL" id="GFU33476.1"/>
    </source>
</evidence>
<dbReference type="InterPro" id="IPR018200">
    <property type="entry name" value="USP_CS"/>
</dbReference>
<feature type="region of interest" description="Disordered" evidence="8">
    <location>
        <begin position="864"/>
        <end position="889"/>
    </location>
</feature>
<dbReference type="EC" id="3.4.19.12" evidence="7"/>
<dbReference type="InterPro" id="IPR050185">
    <property type="entry name" value="Ub_carboxyl-term_hydrolase"/>
</dbReference>
<dbReference type="Pfam" id="PF00443">
    <property type="entry name" value="UCH"/>
    <property type="match status" value="1"/>
</dbReference>
<evidence type="ECO:0000256" key="7">
    <source>
        <dbReference type="RuleBase" id="RU366025"/>
    </source>
</evidence>
<evidence type="ECO:0000256" key="2">
    <source>
        <dbReference type="ARBA" id="ARBA00009085"/>
    </source>
</evidence>
<evidence type="ECO:0000313" key="11">
    <source>
        <dbReference type="Proteomes" id="UP000887013"/>
    </source>
</evidence>
<gene>
    <name evidence="10" type="primary">USP31</name>
    <name evidence="10" type="ORF">NPIL_225631</name>
</gene>
<keyword evidence="4 7" id="KW-0833">Ubl conjugation pathway</keyword>
<comment type="catalytic activity">
    <reaction evidence="1 7">
        <text>Thiol-dependent hydrolysis of ester, thioester, amide, peptide and isopeptide bonds formed by the C-terminal Gly of ubiquitin (a 76-residue protein attached to proteins as an intracellular targeting signal).</text>
        <dbReference type="EC" id="3.4.19.12"/>
    </reaction>
</comment>
<dbReference type="PROSITE" id="PS50235">
    <property type="entry name" value="USP_3"/>
    <property type="match status" value="1"/>
</dbReference>